<feature type="transmembrane region" description="Helical" evidence="8">
    <location>
        <begin position="708"/>
        <end position="730"/>
    </location>
</feature>
<dbReference type="AlphaFoldDB" id="A0A9P0EXV1"/>
<name>A0A9P0EXV1_BEMTA</name>
<comment type="subcellular location">
    <subcellularLocation>
        <location evidence="1">Cell membrane</location>
        <topology evidence="1">Multi-pass membrane protein</topology>
    </subcellularLocation>
</comment>
<gene>
    <name evidence="9" type="ORF">BEMITA_LOCUS2946</name>
</gene>
<evidence type="ECO:0000256" key="8">
    <source>
        <dbReference type="SAM" id="Phobius"/>
    </source>
</evidence>
<evidence type="ECO:0000256" key="2">
    <source>
        <dbReference type="ARBA" id="ARBA00022475"/>
    </source>
</evidence>
<evidence type="ECO:0008006" key="11">
    <source>
        <dbReference type="Google" id="ProtNLM"/>
    </source>
</evidence>
<dbReference type="InterPro" id="IPR052192">
    <property type="entry name" value="Insect_Ionotropic_Sensory_Rcpt"/>
</dbReference>
<organism evidence="9 10">
    <name type="scientific">Bemisia tabaci</name>
    <name type="common">Sweetpotato whitefly</name>
    <name type="synonym">Aleurodes tabaci</name>
    <dbReference type="NCBI Taxonomy" id="7038"/>
    <lineage>
        <taxon>Eukaryota</taxon>
        <taxon>Metazoa</taxon>
        <taxon>Ecdysozoa</taxon>
        <taxon>Arthropoda</taxon>
        <taxon>Hexapoda</taxon>
        <taxon>Insecta</taxon>
        <taxon>Pterygota</taxon>
        <taxon>Neoptera</taxon>
        <taxon>Paraneoptera</taxon>
        <taxon>Hemiptera</taxon>
        <taxon>Sternorrhyncha</taxon>
        <taxon>Aleyrodoidea</taxon>
        <taxon>Aleyrodidae</taxon>
        <taxon>Aleyrodinae</taxon>
        <taxon>Bemisia</taxon>
    </lineage>
</organism>
<keyword evidence="3 8" id="KW-0812">Transmembrane</keyword>
<evidence type="ECO:0000256" key="5">
    <source>
        <dbReference type="ARBA" id="ARBA00023136"/>
    </source>
</evidence>
<reference evidence="9" key="1">
    <citation type="submission" date="2021-12" db="EMBL/GenBank/DDBJ databases">
        <authorList>
            <person name="King R."/>
        </authorList>
    </citation>
    <scope>NUCLEOTIDE SEQUENCE</scope>
</reference>
<evidence type="ECO:0000313" key="9">
    <source>
        <dbReference type="EMBL" id="CAH0383502.1"/>
    </source>
</evidence>
<evidence type="ECO:0000256" key="1">
    <source>
        <dbReference type="ARBA" id="ARBA00004651"/>
    </source>
</evidence>
<keyword evidence="7" id="KW-0325">Glycoprotein</keyword>
<evidence type="ECO:0000256" key="6">
    <source>
        <dbReference type="ARBA" id="ARBA00023170"/>
    </source>
</evidence>
<dbReference type="Proteomes" id="UP001152759">
    <property type="component" value="Chromosome 10"/>
</dbReference>
<evidence type="ECO:0000313" key="10">
    <source>
        <dbReference type="Proteomes" id="UP001152759"/>
    </source>
</evidence>
<feature type="transmembrane region" description="Helical" evidence="8">
    <location>
        <begin position="421"/>
        <end position="442"/>
    </location>
</feature>
<keyword evidence="4 8" id="KW-1133">Transmembrane helix</keyword>
<dbReference type="GO" id="GO:0005886">
    <property type="term" value="C:plasma membrane"/>
    <property type="evidence" value="ECO:0007669"/>
    <property type="project" value="UniProtKB-SubCell"/>
</dbReference>
<keyword evidence="5 8" id="KW-0472">Membrane</keyword>
<dbReference type="PANTHER" id="PTHR42643:SF38">
    <property type="entry name" value="IONOTROPIC RECEPTOR 100A"/>
    <property type="match status" value="1"/>
</dbReference>
<evidence type="ECO:0000256" key="7">
    <source>
        <dbReference type="ARBA" id="ARBA00023180"/>
    </source>
</evidence>
<keyword evidence="2" id="KW-1003">Cell membrane</keyword>
<evidence type="ECO:0000256" key="4">
    <source>
        <dbReference type="ARBA" id="ARBA00022989"/>
    </source>
</evidence>
<sequence length="732" mass="84416">MAVSGVWTRDAVITLYSSTPPLENTSAFLTKVCLSMLERSKHERIHIMTSNPEYNSLALIRNLHSAHIQTLQANSVQLMEPHFMDTQPKTMLFMLDNLNNILNLILSSQHVGKAGVATTPFRSLNETSSPFLNSKQHHSNLPNFCIHHEVDLGLPWMDLTRPCDENLTIADSHLQDHSILPDDLLKHVRGLCINNVWNSKTYLIFYVPNTFRTPHISEEHSTGGVDPSVSLRIVFKFVWRMFKGQKTLICLEETCYRYDPFFEQIHAYRQGDTEQFFDFSWYTMNGKALTISANDDETFDFDNVLFDICSVHFLALLVRAVGVMIQQRGCNFVSFIAENNPDDSRKDISSSDVSIHPEHLEIGLKHAVDIYVIGSGISNLGNLRDLDTSPAMESCQLTFRIPRMGYIPQDVVPFYCFSPTFWIFLVVTLIIFVLIHYALVVASKDIFTEKETWDQNLFPTAMTIYRYTLGISQPRLIMVEFVVGKIVFLVIVFSMMILITLFQSGMFRLLSSQVRYRDMDTLEEIQESNLVLQSSDIEIDAQFLGNEPEFGWIMEKINDGYNFRCARSEFSGHLHSGIRDSLLNETMIDTDEARLFRREVDAMLKSSAFFTRMNTKYTQLRDLVYSDQLTGREYEFHIARERLLSYPAMYFMPRNGFYCDVVNDLLFRMIESGQANSFGEVWGWDLKMYEDKKNDDVVRPFTLTDLRLAFVLLVVGWVLSGFCFILELLLTY</sequence>
<feature type="transmembrane region" description="Helical" evidence="8">
    <location>
        <begin position="476"/>
        <end position="502"/>
    </location>
</feature>
<keyword evidence="6" id="KW-0675">Receptor</keyword>
<keyword evidence="10" id="KW-1185">Reference proteome</keyword>
<accession>A0A9P0EXV1</accession>
<proteinExistence type="predicted"/>
<dbReference type="PANTHER" id="PTHR42643">
    <property type="entry name" value="IONOTROPIC RECEPTOR 20A-RELATED"/>
    <property type="match status" value="1"/>
</dbReference>
<protein>
    <recommendedName>
        <fullName evidence="11">Ionotropic receptor</fullName>
    </recommendedName>
</protein>
<evidence type="ECO:0000256" key="3">
    <source>
        <dbReference type="ARBA" id="ARBA00022692"/>
    </source>
</evidence>
<dbReference type="EMBL" id="OU963871">
    <property type="protein sequence ID" value="CAH0383502.1"/>
    <property type="molecule type" value="Genomic_DNA"/>
</dbReference>